<name>A0AAD7ELC3_9AGAR</name>
<dbReference type="Proteomes" id="UP001218218">
    <property type="component" value="Unassembled WGS sequence"/>
</dbReference>
<feature type="compositionally biased region" description="Basic residues" evidence="1">
    <location>
        <begin position="276"/>
        <end position="285"/>
    </location>
</feature>
<evidence type="ECO:0000313" key="3">
    <source>
        <dbReference type="Proteomes" id="UP001218218"/>
    </source>
</evidence>
<feature type="region of interest" description="Disordered" evidence="1">
    <location>
        <begin position="43"/>
        <end position="115"/>
    </location>
</feature>
<evidence type="ECO:0000313" key="2">
    <source>
        <dbReference type="EMBL" id="KAJ7336837.1"/>
    </source>
</evidence>
<keyword evidence="3" id="KW-1185">Reference proteome</keyword>
<comment type="caution">
    <text evidence="2">The sequence shown here is derived from an EMBL/GenBank/DDBJ whole genome shotgun (WGS) entry which is preliminary data.</text>
</comment>
<dbReference type="EMBL" id="JARIHO010000030">
    <property type="protein sequence ID" value="KAJ7336837.1"/>
    <property type="molecule type" value="Genomic_DNA"/>
</dbReference>
<feature type="compositionally biased region" description="Acidic residues" evidence="1">
    <location>
        <begin position="257"/>
        <end position="270"/>
    </location>
</feature>
<proteinExistence type="predicted"/>
<gene>
    <name evidence="2" type="ORF">DFH08DRAFT_813153</name>
</gene>
<sequence length="429" mass="47371">MDDPNRCSGRGEDGQQCICKRVTKTHIEGHHTLCSNCEHIESAHPEPPREAGSLIRGYQGRGKLGGSSLSHPKPKATVQEAETETVDGLKKRKSTTDTEPPPKPPRKKKKKKCEDNEMENTFEVGQIVLLVCGTKGGEGQHCLKETKAPNSHKQAKMRQLKLAVASTPAQRLILGADWSTETYTKYLTNLFPDAFRYIESQRYRGDASASSAVQAQKWLAVIKTNHFLNLDPATKIAIPSTRYTNWDLELELESPEAEEVSDYDMLDSDQETPRKPNAKAKVKGKARARSVSPVVKLEKVEAETSEEDTSDMKKAAKMRTRLDTQSIKRKVFRMPDNSDDERPVIFEVDDSEDKVTFPNPATLFSKVVDQSPLFSSFLSPDGDVISPFPSQPPSPTANSSTASSSAWASTLSLPSTSNSLIALTPPPYL</sequence>
<protein>
    <submittedName>
        <fullName evidence="2">Uncharacterized protein</fullName>
    </submittedName>
</protein>
<organism evidence="2 3">
    <name type="scientific">Mycena albidolilacea</name>
    <dbReference type="NCBI Taxonomy" id="1033008"/>
    <lineage>
        <taxon>Eukaryota</taxon>
        <taxon>Fungi</taxon>
        <taxon>Dikarya</taxon>
        <taxon>Basidiomycota</taxon>
        <taxon>Agaricomycotina</taxon>
        <taxon>Agaricomycetes</taxon>
        <taxon>Agaricomycetidae</taxon>
        <taxon>Agaricales</taxon>
        <taxon>Marasmiineae</taxon>
        <taxon>Mycenaceae</taxon>
        <taxon>Mycena</taxon>
    </lineage>
</organism>
<reference evidence="2" key="1">
    <citation type="submission" date="2023-03" db="EMBL/GenBank/DDBJ databases">
        <title>Massive genome expansion in bonnet fungi (Mycena s.s.) driven by repeated elements and novel gene families across ecological guilds.</title>
        <authorList>
            <consortium name="Lawrence Berkeley National Laboratory"/>
            <person name="Harder C.B."/>
            <person name="Miyauchi S."/>
            <person name="Viragh M."/>
            <person name="Kuo A."/>
            <person name="Thoen E."/>
            <person name="Andreopoulos B."/>
            <person name="Lu D."/>
            <person name="Skrede I."/>
            <person name="Drula E."/>
            <person name="Henrissat B."/>
            <person name="Morin E."/>
            <person name="Kohler A."/>
            <person name="Barry K."/>
            <person name="LaButti K."/>
            <person name="Morin E."/>
            <person name="Salamov A."/>
            <person name="Lipzen A."/>
            <person name="Mereny Z."/>
            <person name="Hegedus B."/>
            <person name="Baldrian P."/>
            <person name="Stursova M."/>
            <person name="Weitz H."/>
            <person name="Taylor A."/>
            <person name="Grigoriev I.V."/>
            <person name="Nagy L.G."/>
            <person name="Martin F."/>
            <person name="Kauserud H."/>
        </authorList>
    </citation>
    <scope>NUCLEOTIDE SEQUENCE</scope>
    <source>
        <strain evidence="2">CBHHK002</strain>
    </source>
</reference>
<feature type="region of interest" description="Disordered" evidence="1">
    <location>
        <begin position="382"/>
        <end position="408"/>
    </location>
</feature>
<dbReference type="AlphaFoldDB" id="A0AAD7ELC3"/>
<feature type="region of interest" description="Disordered" evidence="1">
    <location>
        <begin position="257"/>
        <end position="285"/>
    </location>
</feature>
<evidence type="ECO:0000256" key="1">
    <source>
        <dbReference type="SAM" id="MobiDB-lite"/>
    </source>
</evidence>
<feature type="compositionally biased region" description="Low complexity" evidence="1">
    <location>
        <begin position="396"/>
        <end position="408"/>
    </location>
</feature>
<accession>A0AAD7ELC3</accession>